<dbReference type="SUPFAM" id="SSF46785">
    <property type="entry name" value="Winged helix' DNA-binding domain"/>
    <property type="match status" value="1"/>
</dbReference>
<dbReference type="GO" id="GO:0046914">
    <property type="term" value="F:transition metal ion binding"/>
    <property type="evidence" value="ECO:0007669"/>
    <property type="project" value="InterPro"/>
</dbReference>
<evidence type="ECO:0000256" key="2">
    <source>
        <dbReference type="ARBA" id="ARBA00007871"/>
    </source>
</evidence>
<dbReference type="Pfam" id="PF02742">
    <property type="entry name" value="Fe_dep_repr_C"/>
    <property type="match status" value="1"/>
</dbReference>
<evidence type="ECO:0000256" key="11">
    <source>
        <dbReference type="ARBA" id="ARBA00032593"/>
    </source>
</evidence>
<dbReference type="Gene3D" id="1.10.60.10">
    <property type="entry name" value="Iron dependent repressor, metal binding and dimerisation domain"/>
    <property type="match status" value="1"/>
</dbReference>
<dbReference type="SMART" id="SM00529">
    <property type="entry name" value="HTH_DTXR"/>
    <property type="match status" value="1"/>
</dbReference>
<evidence type="ECO:0000313" key="14">
    <source>
        <dbReference type="EMBL" id="SDN51605.1"/>
    </source>
</evidence>
<keyword evidence="5" id="KW-0678">Repressor</keyword>
<evidence type="ECO:0000256" key="8">
    <source>
        <dbReference type="ARBA" id="ARBA00023159"/>
    </source>
</evidence>
<evidence type="ECO:0000256" key="3">
    <source>
        <dbReference type="ARBA" id="ARBA00011738"/>
    </source>
</evidence>
<dbReference type="InterPro" id="IPR022689">
    <property type="entry name" value="Iron_dep_repressor"/>
</dbReference>
<dbReference type="GO" id="GO:0046983">
    <property type="term" value="F:protein dimerization activity"/>
    <property type="evidence" value="ECO:0007669"/>
    <property type="project" value="InterPro"/>
</dbReference>
<evidence type="ECO:0000256" key="7">
    <source>
        <dbReference type="ARBA" id="ARBA00023125"/>
    </source>
</evidence>
<keyword evidence="7" id="KW-0238">DNA-binding</keyword>
<keyword evidence="15" id="KW-1185">Reference proteome</keyword>
<evidence type="ECO:0000256" key="1">
    <source>
        <dbReference type="ARBA" id="ARBA00004496"/>
    </source>
</evidence>
<dbReference type="SUPFAM" id="SSF47979">
    <property type="entry name" value="Iron-dependent repressor protein, dimerization domain"/>
    <property type="match status" value="1"/>
</dbReference>
<evidence type="ECO:0000313" key="15">
    <source>
        <dbReference type="Proteomes" id="UP000199182"/>
    </source>
</evidence>
<dbReference type="OrthoDB" id="9791355at2"/>
<comment type="similarity">
    <text evidence="2">Belongs to the DtxR/MntR family.</text>
</comment>
<name>A0A1H0C174_9FIRM</name>
<comment type="subunit">
    <text evidence="3">Homodimer.</text>
</comment>
<evidence type="ECO:0000259" key="13">
    <source>
        <dbReference type="PROSITE" id="PS50944"/>
    </source>
</evidence>
<dbReference type="EMBL" id="FNID01000021">
    <property type="protein sequence ID" value="SDN51605.1"/>
    <property type="molecule type" value="Genomic_DNA"/>
</dbReference>
<dbReference type="PROSITE" id="PS50944">
    <property type="entry name" value="HTH_DTXR"/>
    <property type="match status" value="1"/>
</dbReference>
<dbReference type="GO" id="GO:0003677">
    <property type="term" value="F:DNA binding"/>
    <property type="evidence" value="ECO:0007669"/>
    <property type="project" value="UniProtKB-KW"/>
</dbReference>
<dbReference type="RefSeq" id="WP_092640890.1">
    <property type="nucleotide sequence ID" value="NZ_FNID01000021.1"/>
</dbReference>
<keyword evidence="9" id="KW-0804">Transcription</keyword>
<dbReference type="InterPro" id="IPR022687">
    <property type="entry name" value="HTH_DTXR"/>
</dbReference>
<dbReference type="InterPro" id="IPR036390">
    <property type="entry name" value="WH_DNA-bd_sf"/>
</dbReference>
<dbReference type="GO" id="GO:0003700">
    <property type="term" value="F:DNA-binding transcription factor activity"/>
    <property type="evidence" value="ECO:0007669"/>
    <property type="project" value="InterPro"/>
</dbReference>
<dbReference type="InterPro" id="IPR001367">
    <property type="entry name" value="Fe_dep_repressor"/>
</dbReference>
<evidence type="ECO:0000256" key="10">
    <source>
        <dbReference type="ARBA" id="ARBA00023211"/>
    </source>
</evidence>
<dbReference type="Proteomes" id="UP000199182">
    <property type="component" value="Unassembled WGS sequence"/>
</dbReference>
<dbReference type="Gene3D" id="1.10.10.10">
    <property type="entry name" value="Winged helix-like DNA-binding domain superfamily/Winged helix DNA-binding domain"/>
    <property type="match status" value="1"/>
</dbReference>
<organism evidence="14 15">
    <name type="scientific">Acetanaerobacterium elongatum</name>
    <dbReference type="NCBI Taxonomy" id="258515"/>
    <lineage>
        <taxon>Bacteria</taxon>
        <taxon>Bacillati</taxon>
        <taxon>Bacillota</taxon>
        <taxon>Clostridia</taxon>
        <taxon>Eubacteriales</taxon>
        <taxon>Oscillospiraceae</taxon>
        <taxon>Acetanaerobacterium</taxon>
    </lineage>
</organism>
<reference evidence="14 15" key="1">
    <citation type="submission" date="2016-10" db="EMBL/GenBank/DDBJ databases">
        <authorList>
            <person name="de Groot N.N."/>
        </authorList>
    </citation>
    <scope>NUCLEOTIDE SEQUENCE [LARGE SCALE GENOMIC DNA]</scope>
    <source>
        <strain evidence="14 15">CGMCC 1.5012</strain>
    </source>
</reference>
<dbReference type="AlphaFoldDB" id="A0A1H0C174"/>
<accession>A0A1H0C174</accession>
<feature type="region of interest" description="Disordered" evidence="12">
    <location>
        <begin position="1"/>
        <end position="21"/>
    </location>
</feature>
<dbReference type="InterPro" id="IPR036388">
    <property type="entry name" value="WH-like_DNA-bd_sf"/>
</dbReference>
<comment type="subcellular location">
    <subcellularLocation>
        <location evidence="1">Cytoplasm</location>
    </subcellularLocation>
</comment>
<dbReference type="GO" id="GO:0005737">
    <property type="term" value="C:cytoplasm"/>
    <property type="evidence" value="ECO:0007669"/>
    <property type="project" value="UniProtKB-SubCell"/>
</dbReference>
<proteinExistence type="inferred from homology"/>
<dbReference type="PANTHER" id="PTHR33238">
    <property type="entry name" value="IRON (METAL) DEPENDENT REPRESSOR, DTXR FAMILY"/>
    <property type="match status" value="1"/>
</dbReference>
<evidence type="ECO:0000256" key="6">
    <source>
        <dbReference type="ARBA" id="ARBA00023015"/>
    </source>
</evidence>
<feature type="domain" description="HTH dtxR-type" evidence="13">
    <location>
        <begin position="23"/>
        <end position="84"/>
    </location>
</feature>
<keyword evidence="8" id="KW-0010">Activator</keyword>
<dbReference type="STRING" id="258515.SAMN05192585_12138"/>
<evidence type="ECO:0000256" key="5">
    <source>
        <dbReference type="ARBA" id="ARBA00022491"/>
    </source>
</evidence>
<keyword evidence="4" id="KW-0963">Cytoplasm</keyword>
<protein>
    <recommendedName>
        <fullName evidence="11">Manganese transport regulator</fullName>
    </recommendedName>
</protein>
<evidence type="ECO:0000256" key="12">
    <source>
        <dbReference type="SAM" id="MobiDB-lite"/>
    </source>
</evidence>
<dbReference type="Pfam" id="PF01325">
    <property type="entry name" value="Fe_dep_repress"/>
    <property type="match status" value="1"/>
</dbReference>
<sequence>MEESSNFHTVRGYQRMEKQQRQLTPAMEDYLEMIYRSSLDDGYIRINTLSEQLNVAAPSATSMVQNLSKLGLVHYKRYGIIFLTESGKKTGEYLLKRHMTIELLLKNLGVKADVLAATELIEHDISTATLQAINTFNAFLKQHPEVLQSYARFQEMNKDQ</sequence>
<gene>
    <name evidence="14" type="ORF">SAMN05192585_12138</name>
</gene>
<keyword evidence="10" id="KW-0464">Manganese</keyword>
<keyword evidence="6" id="KW-0805">Transcription regulation</keyword>
<dbReference type="PANTHER" id="PTHR33238:SF11">
    <property type="entry name" value="TRANSCRIPTIONAL REGULATOR MNTR"/>
    <property type="match status" value="1"/>
</dbReference>
<dbReference type="InterPro" id="IPR050536">
    <property type="entry name" value="DtxR_MntR_Metal-Reg"/>
</dbReference>
<evidence type="ECO:0000256" key="9">
    <source>
        <dbReference type="ARBA" id="ARBA00023163"/>
    </source>
</evidence>
<evidence type="ECO:0000256" key="4">
    <source>
        <dbReference type="ARBA" id="ARBA00022490"/>
    </source>
</evidence>
<dbReference type="InterPro" id="IPR036421">
    <property type="entry name" value="Fe_dep_repressor_sf"/>
</dbReference>